<evidence type="ECO:0000313" key="8">
    <source>
        <dbReference type="Proteomes" id="UP001212411"/>
    </source>
</evidence>
<dbReference type="EMBL" id="CP115612">
    <property type="protein sequence ID" value="WBW74472.1"/>
    <property type="molecule type" value="Genomic_DNA"/>
</dbReference>
<dbReference type="PANTHER" id="PTHR11224">
    <property type="entry name" value="MAKORIN-RELATED"/>
    <property type="match status" value="1"/>
</dbReference>
<keyword evidence="2 4" id="KW-0863">Zinc-finger</keyword>
<dbReference type="InterPro" id="IPR045072">
    <property type="entry name" value="MKRN-like"/>
</dbReference>
<feature type="region of interest" description="Disordered" evidence="5">
    <location>
        <begin position="544"/>
        <end position="582"/>
    </location>
</feature>
<feature type="domain" description="C3H1-type" evidence="6">
    <location>
        <begin position="64"/>
        <end position="91"/>
    </location>
</feature>
<dbReference type="Pfam" id="PF15663">
    <property type="entry name" value="zf-CCCH_3"/>
    <property type="match status" value="1"/>
</dbReference>
<feature type="compositionally biased region" description="Polar residues" evidence="5">
    <location>
        <begin position="134"/>
        <end position="153"/>
    </location>
</feature>
<dbReference type="KEGG" id="som:SOMG_03341"/>
<dbReference type="InterPro" id="IPR000571">
    <property type="entry name" value="Znf_CCCH"/>
</dbReference>
<dbReference type="Gene3D" id="1.20.120.1350">
    <property type="entry name" value="Pneumovirus matrix protein 2 (M2), zinc-binding domain"/>
    <property type="match status" value="1"/>
</dbReference>
<dbReference type="Gene3D" id="4.10.1000.10">
    <property type="entry name" value="Zinc finger, CCCH-type"/>
    <property type="match status" value="1"/>
</dbReference>
<feature type="domain" description="C3H1-type" evidence="6">
    <location>
        <begin position="35"/>
        <end position="62"/>
    </location>
</feature>
<feature type="region of interest" description="Disordered" evidence="5">
    <location>
        <begin position="310"/>
        <end position="334"/>
    </location>
</feature>
<name>A0AAE9WFW3_9SCHI</name>
<accession>A0AAE9WFW3</accession>
<sequence>MTKKHAFKNAEDMKKYHLSEFNSEATPLTRPAMKSLQHVPCKFFRQGTCTSGKNCIFSHDLESAFEKTVCKYFQKGNCKFGTKCALEHVLADGKRVKTRALTSTVPGGPINHVDQIASTMVDPHSPRELANSELGAQSSLENKSDSGIDSYNSMHMAPTDESTLPNLPLESNEKVTAPPKSNILDQENISFAPSKNNVNQSQNSSPNAYNTSMNASILPATKRIISNPSVKPPLVEGSSSFSSMPGMLSSPPLTPENHQMFYLPMNSLSTGMRNLKLLPQDNLSFGFKSPSLDRSQSSSVLPRVSSGSYTGLGRFAKSPPPGSGPGANGLKNLGNNALLHSSSASLDNMHAFSSRRSVPNLMSTLGASPSNLHSYLSKNADKIQSSKLNASQSFFPSASLYGSSVGTSQDELLSTDGADEFANEEDFIPNSLQELLTPAELERKMSHGDDFPSSSSTNRFISKASSGLNSSNATPFGSVNGTPTSSRFYAFFERNKEGNNTSARMSPATISKISQNSLNLSNTKATQSSLSAISETFEAKLNVNGKKHQEDLASKTPIQGTEKQPLYDSVLDEETQFRMDEE</sequence>
<dbReference type="InterPro" id="IPR041686">
    <property type="entry name" value="Znf-CCCH_3"/>
</dbReference>
<dbReference type="GO" id="GO:0061630">
    <property type="term" value="F:ubiquitin protein ligase activity"/>
    <property type="evidence" value="ECO:0007669"/>
    <property type="project" value="InterPro"/>
</dbReference>
<evidence type="ECO:0000256" key="3">
    <source>
        <dbReference type="ARBA" id="ARBA00022833"/>
    </source>
</evidence>
<evidence type="ECO:0000259" key="6">
    <source>
        <dbReference type="PROSITE" id="PS50103"/>
    </source>
</evidence>
<dbReference type="PANTHER" id="PTHR11224:SF10">
    <property type="entry name" value="IP09428P-RELATED"/>
    <property type="match status" value="1"/>
</dbReference>
<keyword evidence="1 4" id="KW-0479">Metal-binding</keyword>
<dbReference type="GeneID" id="80876821"/>
<reference evidence="7 8" key="1">
    <citation type="journal article" date="2023" name="G3 (Bethesda)">
        <title>A high-quality reference genome for the fission yeast Schizosaccharomyces osmophilus.</title>
        <authorList>
            <person name="Jia G.S."/>
            <person name="Zhang W.C."/>
            <person name="Liang Y."/>
            <person name="Liu X.H."/>
            <person name="Rhind N."/>
            <person name="Pidoux A."/>
            <person name="Brysch-Herzberg M."/>
            <person name="Du L.L."/>
        </authorList>
    </citation>
    <scope>NUCLEOTIDE SEQUENCE [LARGE SCALE GENOMIC DNA]</scope>
    <source>
        <strain evidence="7 8">CBS 15793</strain>
    </source>
</reference>
<evidence type="ECO:0000256" key="4">
    <source>
        <dbReference type="PROSITE-ProRule" id="PRU00723"/>
    </source>
</evidence>
<dbReference type="PROSITE" id="PS50103">
    <property type="entry name" value="ZF_C3H1"/>
    <property type="match status" value="2"/>
</dbReference>
<organism evidence="7 8">
    <name type="scientific">Schizosaccharomyces osmophilus</name>
    <dbReference type="NCBI Taxonomy" id="2545709"/>
    <lineage>
        <taxon>Eukaryota</taxon>
        <taxon>Fungi</taxon>
        <taxon>Dikarya</taxon>
        <taxon>Ascomycota</taxon>
        <taxon>Taphrinomycotina</taxon>
        <taxon>Schizosaccharomycetes</taxon>
        <taxon>Schizosaccharomycetales</taxon>
        <taxon>Schizosaccharomycetaceae</taxon>
        <taxon>Schizosaccharomyces</taxon>
    </lineage>
</organism>
<evidence type="ECO:0000256" key="1">
    <source>
        <dbReference type="ARBA" id="ARBA00022723"/>
    </source>
</evidence>
<feature type="region of interest" description="Disordered" evidence="5">
    <location>
        <begin position="133"/>
        <end position="180"/>
    </location>
</feature>
<dbReference type="GO" id="GO:0008270">
    <property type="term" value="F:zinc ion binding"/>
    <property type="evidence" value="ECO:0007669"/>
    <property type="project" value="UniProtKB-KW"/>
</dbReference>
<evidence type="ECO:0000313" key="7">
    <source>
        <dbReference type="EMBL" id="WBW74472.1"/>
    </source>
</evidence>
<evidence type="ECO:0000256" key="2">
    <source>
        <dbReference type="ARBA" id="ARBA00022771"/>
    </source>
</evidence>
<dbReference type="SMART" id="SM00356">
    <property type="entry name" value="ZnF_C3H1"/>
    <property type="match status" value="2"/>
</dbReference>
<keyword evidence="8" id="KW-1185">Reference proteome</keyword>
<feature type="zinc finger region" description="C3H1-type" evidence="4">
    <location>
        <begin position="64"/>
        <end position="91"/>
    </location>
</feature>
<dbReference type="GO" id="GO:0000209">
    <property type="term" value="P:protein polyubiquitination"/>
    <property type="evidence" value="ECO:0007669"/>
    <property type="project" value="InterPro"/>
</dbReference>
<dbReference type="SUPFAM" id="SSF90229">
    <property type="entry name" value="CCCH zinc finger"/>
    <property type="match status" value="2"/>
</dbReference>
<gene>
    <name evidence="7" type="primary">cps3</name>
    <name evidence="7" type="ORF">SOMG_03341</name>
</gene>
<dbReference type="InterPro" id="IPR036855">
    <property type="entry name" value="Znf_CCCH_sf"/>
</dbReference>
<evidence type="ECO:0000256" key="5">
    <source>
        <dbReference type="SAM" id="MobiDB-lite"/>
    </source>
</evidence>
<dbReference type="Proteomes" id="UP001212411">
    <property type="component" value="Chromosome 2"/>
</dbReference>
<feature type="zinc finger region" description="C3H1-type" evidence="4">
    <location>
        <begin position="35"/>
        <end position="62"/>
    </location>
</feature>
<keyword evidence="3 4" id="KW-0862">Zinc</keyword>
<dbReference type="RefSeq" id="XP_056038715.1">
    <property type="nucleotide sequence ID" value="XM_056182132.1"/>
</dbReference>
<dbReference type="AlphaFoldDB" id="A0AAE9WFW3"/>
<protein>
    <submittedName>
        <fullName evidence="7">Zf-CCCH type zinc finger protein</fullName>
    </submittedName>
</protein>
<proteinExistence type="predicted"/>